<dbReference type="EMBL" id="JBEPAZ010000037">
    <property type="protein sequence ID" value="MER6432154.1"/>
    <property type="molecule type" value="Genomic_DNA"/>
</dbReference>
<proteinExistence type="predicted"/>
<gene>
    <name evidence="1" type="ORF">ABT272_31200</name>
</gene>
<dbReference type="RefSeq" id="WP_352064989.1">
    <property type="nucleotide sequence ID" value="NZ_JBEPAZ010000037.1"/>
</dbReference>
<organism evidence="1 2">
    <name type="scientific">Streptomyces sp. 900105245</name>
    <dbReference type="NCBI Taxonomy" id="3154379"/>
    <lineage>
        <taxon>Bacteria</taxon>
        <taxon>Bacillati</taxon>
        <taxon>Actinomycetota</taxon>
        <taxon>Actinomycetes</taxon>
        <taxon>Kitasatosporales</taxon>
        <taxon>Streptomycetaceae</taxon>
        <taxon>Streptomyces</taxon>
    </lineage>
</organism>
<accession>A0ABV1UEM4</accession>
<protein>
    <submittedName>
        <fullName evidence="1">Uncharacterized protein</fullName>
    </submittedName>
</protein>
<reference evidence="1 2" key="1">
    <citation type="submission" date="2024-06" db="EMBL/GenBank/DDBJ databases">
        <title>The Natural Products Discovery Center: Release of the First 8490 Sequenced Strains for Exploring Actinobacteria Biosynthetic Diversity.</title>
        <authorList>
            <person name="Kalkreuter E."/>
            <person name="Kautsar S.A."/>
            <person name="Yang D."/>
            <person name="Bader C.D."/>
            <person name="Teijaro C.N."/>
            <person name="Fluegel L."/>
            <person name="Davis C.M."/>
            <person name="Simpson J.R."/>
            <person name="Lauterbach L."/>
            <person name="Steele A.D."/>
            <person name="Gui C."/>
            <person name="Meng S."/>
            <person name="Li G."/>
            <person name="Viehrig K."/>
            <person name="Ye F."/>
            <person name="Su P."/>
            <person name="Kiefer A.F."/>
            <person name="Nichols A."/>
            <person name="Cepeda A.J."/>
            <person name="Yan W."/>
            <person name="Fan B."/>
            <person name="Jiang Y."/>
            <person name="Adhikari A."/>
            <person name="Zheng C.-J."/>
            <person name="Schuster L."/>
            <person name="Cowan T.M."/>
            <person name="Smanski M.J."/>
            <person name="Chevrette M.G."/>
            <person name="De Carvalho L.P.S."/>
            <person name="Shen B."/>
        </authorList>
    </citation>
    <scope>NUCLEOTIDE SEQUENCE [LARGE SCALE GENOMIC DNA]</scope>
    <source>
        <strain evidence="1 2">NPDC001166</strain>
    </source>
</reference>
<sequence>MNETVLWLRQSKDTEPGNAMPWILLGPATYEQHTGSKPMAITWRLHRPLPDRICTRMPAPPTA</sequence>
<comment type="caution">
    <text evidence="1">The sequence shown here is derived from an EMBL/GenBank/DDBJ whole genome shotgun (WGS) entry which is preliminary data.</text>
</comment>
<evidence type="ECO:0000313" key="1">
    <source>
        <dbReference type="EMBL" id="MER6432154.1"/>
    </source>
</evidence>
<dbReference type="Proteomes" id="UP001470023">
    <property type="component" value="Unassembled WGS sequence"/>
</dbReference>
<name>A0ABV1UEM4_9ACTN</name>
<keyword evidence="2" id="KW-1185">Reference proteome</keyword>
<evidence type="ECO:0000313" key="2">
    <source>
        <dbReference type="Proteomes" id="UP001470023"/>
    </source>
</evidence>